<evidence type="ECO:0000259" key="7">
    <source>
        <dbReference type="PROSITE" id="PS50011"/>
    </source>
</evidence>
<dbReference type="InterPro" id="IPR045270">
    <property type="entry name" value="STKc_AGC"/>
</dbReference>
<dbReference type="Pfam" id="PF00069">
    <property type="entry name" value="Pkinase"/>
    <property type="match status" value="1"/>
</dbReference>
<keyword evidence="9" id="KW-1185">Reference proteome</keyword>
<evidence type="ECO:0000256" key="3">
    <source>
        <dbReference type="ARBA" id="ARBA00022741"/>
    </source>
</evidence>
<name>A0AAV8V3K4_9RHOD</name>
<evidence type="ECO:0000256" key="5">
    <source>
        <dbReference type="ARBA" id="ARBA00022840"/>
    </source>
</evidence>
<dbReference type="AlphaFoldDB" id="A0AAV8V3K4"/>
<accession>A0AAV8V3K4</accession>
<keyword evidence="2" id="KW-0808">Transferase</keyword>
<dbReference type="GO" id="GO:0004674">
    <property type="term" value="F:protein serine/threonine kinase activity"/>
    <property type="evidence" value="ECO:0007669"/>
    <property type="project" value="UniProtKB-KW"/>
</dbReference>
<keyword evidence="5 6" id="KW-0067">ATP-binding</keyword>
<dbReference type="PANTHER" id="PTHR24353">
    <property type="entry name" value="CYCLIC NUCLEOTIDE-DEPENDENT PROTEIN KINASE"/>
    <property type="match status" value="1"/>
</dbReference>
<sequence>MESFGEMNELLWSRTSLMSTKGRRVTSLVGREHVEIELRSGFVVVSGKSGIQAVPVNTETLIICEGRRMLAIKTFDRVVRLVFNTIEEKSSWLEAIKEEQKARNRKSLSDFKVIRKLGEGGMGQVFLVQDAETGERAAMKVVEKYSDITSTALRRAVDERLLLESFNFPFVVDLKYAFQSEHHLFMLTEYCEGGDLHHYMKKRNYKISEQTVKDILAELVLALEYVHQNGAIYRDLKPENILLDGKGHVKLADFGLSKKLAGGRDGRAYSLCGTRHYIAPELFLQKGYRQSADIWSLGILLYVLLEGYAPFEMNPTATALKKQLLSFRSDVSMEARDTVYALLSFSPKERPSIEQVKKLPFFRDVDFALVKQNAQTLNAKLYSQMDIPSFLDGADEEGSDFASKISMISSESQPKFFRKIISKKSTKDLIPGYSFWSSS</sequence>
<evidence type="ECO:0000256" key="4">
    <source>
        <dbReference type="ARBA" id="ARBA00022777"/>
    </source>
</evidence>
<proteinExistence type="predicted"/>
<gene>
    <name evidence="8" type="ORF">NDN08_007961</name>
</gene>
<evidence type="ECO:0000256" key="6">
    <source>
        <dbReference type="PROSITE-ProRule" id="PRU10141"/>
    </source>
</evidence>
<reference evidence="8 9" key="1">
    <citation type="journal article" date="2023" name="Nat. Commun.">
        <title>Origin of minicircular mitochondrial genomes in red algae.</title>
        <authorList>
            <person name="Lee Y."/>
            <person name="Cho C.H."/>
            <person name="Lee Y.M."/>
            <person name="Park S.I."/>
            <person name="Yang J.H."/>
            <person name="West J.A."/>
            <person name="Bhattacharya D."/>
            <person name="Yoon H.S."/>
        </authorList>
    </citation>
    <scope>NUCLEOTIDE SEQUENCE [LARGE SCALE GENOMIC DNA]</scope>
    <source>
        <strain evidence="8 9">CCMP1338</strain>
        <tissue evidence="8">Whole cell</tissue>
    </source>
</reference>
<protein>
    <recommendedName>
        <fullName evidence="7">Protein kinase domain-containing protein</fullName>
    </recommendedName>
</protein>
<feature type="domain" description="Protein kinase" evidence="7">
    <location>
        <begin position="111"/>
        <end position="362"/>
    </location>
</feature>
<keyword evidence="3 6" id="KW-0547">Nucleotide-binding</keyword>
<dbReference type="Gene3D" id="1.10.510.10">
    <property type="entry name" value="Transferase(Phosphotransferase) domain 1"/>
    <property type="match status" value="1"/>
</dbReference>
<dbReference type="SUPFAM" id="SSF56112">
    <property type="entry name" value="Protein kinase-like (PK-like)"/>
    <property type="match status" value="1"/>
</dbReference>
<dbReference type="SMART" id="SM00220">
    <property type="entry name" value="S_TKc"/>
    <property type="match status" value="1"/>
</dbReference>
<dbReference type="Gene3D" id="3.30.200.20">
    <property type="entry name" value="Phosphorylase Kinase, domain 1"/>
    <property type="match status" value="1"/>
</dbReference>
<dbReference type="PROSITE" id="PS50011">
    <property type="entry name" value="PROTEIN_KINASE_DOM"/>
    <property type="match status" value="1"/>
</dbReference>
<keyword evidence="1" id="KW-0723">Serine/threonine-protein kinase</keyword>
<dbReference type="Proteomes" id="UP001157974">
    <property type="component" value="Unassembled WGS sequence"/>
</dbReference>
<feature type="binding site" evidence="6">
    <location>
        <position position="140"/>
    </location>
    <ligand>
        <name>ATP</name>
        <dbReference type="ChEBI" id="CHEBI:30616"/>
    </ligand>
</feature>
<evidence type="ECO:0000313" key="8">
    <source>
        <dbReference type="EMBL" id="KAJ8907857.1"/>
    </source>
</evidence>
<dbReference type="PROSITE" id="PS00107">
    <property type="entry name" value="PROTEIN_KINASE_ATP"/>
    <property type="match status" value="1"/>
</dbReference>
<dbReference type="CDD" id="cd05123">
    <property type="entry name" value="STKc_AGC"/>
    <property type="match status" value="1"/>
</dbReference>
<evidence type="ECO:0000313" key="9">
    <source>
        <dbReference type="Proteomes" id="UP001157974"/>
    </source>
</evidence>
<evidence type="ECO:0000256" key="2">
    <source>
        <dbReference type="ARBA" id="ARBA00022679"/>
    </source>
</evidence>
<dbReference type="InterPro" id="IPR011009">
    <property type="entry name" value="Kinase-like_dom_sf"/>
</dbReference>
<dbReference type="EMBL" id="JAMWBK010000002">
    <property type="protein sequence ID" value="KAJ8907857.1"/>
    <property type="molecule type" value="Genomic_DNA"/>
</dbReference>
<organism evidence="8 9">
    <name type="scientific">Rhodosorus marinus</name>
    <dbReference type="NCBI Taxonomy" id="101924"/>
    <lineage>
        <taxon>Eukaryota</taxon>
        <taxon>Rhodophyta</taxon>
        <taxon>Stylonematophyceae</taxon>
        <taxon>Stylonematales</taxon>
        <taxon>Stylonemataceae</taxon>
        <taxon>Rhodosorus</taxon>
    </lineage>
</organism>
<evidence type="ECO:0000256" key="1">
    <source>
        <dbReference type="ARBA" id="ARBA00022527"/>
    </source>
</evidence>
<dbReference type="FunFam" id="1.10.510.10:FF:000571">
    <property type="entry name" value="Maternal embryonic leucine zipper kinase"/>
    <property type="match status" value="1"/>
</dbReference>
<dbReference type="InterPro" id="IPR000719">
    <property type="entry name" value="Prot_kinase_dom"/>
</dbReference>
<keyword evidence="4" id="KW-0418">Kinase</keyword>
<comment type="caution">
    <text evidence="8">The sequence shown here is derived from an EMBL/GenBank/DDBJ whole genome shotgun (WGS) entry which is preliminary data.</text>
</comment>
<dbReference type="InterPro" id="IPR017441">
    <property type="entry name" value="Protein_kinase_ATP_BS"/>
</dbReference>
<dbReference type="GO" id="GO:0005524">
    <property type="term" value="F:ATP binding"/>
    <property type="evidence" value="ECO:0007669"/>
    <property type="project" value="UniProtKB-UniRule"/>
</dbReference>